<evidence type="ECO:0000313" key="1">
    <source>
        <dbReference type="EMBL" id="CAG9952049.1"/>
    </source>
</evidence>
<protein>
    <submittedName>
        <fullName evidence="1">Uncharacterized protein</fullName>
    </submittedName>
</protein>
<sequence>MVGAIQLGLAALFWLGLVKQGLALGIDQTTDDLDLVTRDLFGSLEKTKAQMALASKVKRDVEDLDERDLEPRLLFGSLEKTKAQMALAAKGKRVSDELDELDERDLEGRLYLPDYHKYAPKKGRSLQGRLYLPDYHKYAPKKQGRSLKARPITQN</sequence>
<proteinExistence type="predicted"/>
<comment type="caution">
    <text evidence="1">The sequence shown here is derived from an EMBL/GenBank/DDBJ whole genome shotgun (WGS) entry which is preliminary data.</text>
</comment>
<dbReference type="EMBL" id="CADEHS020000461">
    <property type="protein sequence ID" value="CAG9952049.1"/>
    <property type="molecule type" value="Genomic_DNA"/>
</dbReference>
<evidence type="ECO:0000313" key="2">
    <source>
        <dbReference type="Proteomes" id="UP000836387"/>
    </source>
</evidence>
<accession>A0ACA9UG83</accession>
<gene>
    <name evidence="1" type="ORF">CRV2_00018153</name>
</gene>
<reference evidence="1" key="2">
    <citation type="submission" date="2021-10" db="EMBL/GenBank/DDBJ databases">
        <authorList>
            <person name="Piombo E."/>
        </authorList>
    </citation>
    <scope>NUCLEOTIDE SEQUENCE</scope>
</reference>
<reference evidence="1" key="1">
    <citation type="submission" date="2020-04" db="EMBL/GenBank/DDBJ databases">
        <authorList>
            <person name="Broberg M."/>
        </authorList>
    </citation>
    <scope>NUCLEOTIDE SEQUENCE</scope>
</reference>
<name>A0ACA9UG83_BIOOC</name>
<organism evidence="1 2">
    <name type="scientific">Clonostachys rosea f. rosea IK726</name>
    <dbReference type="NCBI Taxonomy" id="1349383"/>
    <lineage>
        <taxon>Eukaryota</taxon>
        <taxon>Fungi</taxon>
        <taxon>Dikarya</taxon>
        <taxon>Ascomycota</taxon>
        <taxon>Pezizomycotina</taxon>
        <taxon>Sordariomycetes</taxon>
        <taxon>Hypocreomycetidae</taxon>
        <taxon>Hypocreales</taxon>
        <taxon>Bionectriaceae</taxon>
        <taxon>Clonostachys</taxon>
    </lineage>
</organism>
<dbReference type="Proteomes" id="UP000836387">
    <property type="component" value="Unassembled WGS sequence"/>
</dbReference>
<keyword evidence="2" id="KW-1185">Reference proteome</keyword>